<dbReference type="RefSeq" id="WP_147071037.1">
    <property type="nucleotide sequence ID" value="NZ_BHVU01000136.1"/>
</dbReference>
<sequence>MSVRYFYTTIKAIEGDRVFWCEVPQLRKSINAIAGSVADDEAVYFYLWQWLQNDPNNQLVKSHWMVFLQYRSCRVTQRVYQNVGHRIDADYETLFYYLLNLLSTAITNNPRNFYGNFQDNKTKPGFFRLILEKWTDKKLRNTLYNFLRGEYKTIGRTNLGIVSLFSANKIQKVLRASGIFNENHLLIFNCFREVKKASLRSLDKWQEEDWQQVIDRLQQLQPQVILTVEEVQAKLNQIGEIMRNHIDPPYSRFEPTNYDDNSNYFWENLSSKKPSNDLLQQQEIQEDINKLLITLEDEVKQIAYCYYHQKMTQAQIANRLGVHSSTISREITQLCKKIYQLLCAREGKDCPILLNEIKLQSRQKQEIDAYLEYFWALLVSVWREEE</sequence>
<accession>A0A510PK25</accession>
<organism evidence="2 3">
    <name type="scientific">Microcystis aeruginosa 11-30S32</name>
    <dbReference type="NCBI Taxonomy" id="2358142"/>
    <lineage>
        <taxon>Bacteria</taxon>
        <taxon>Bacillati</taxon>
        <taxon>Cyanobacteriota</taxon>
        <taxon>Cyanophyceae</taxon>
        <taxon>Oscillatoriophycideae</taxon>
        <taxon>Chroococcales</taxon>
        <taxon>Microcystaceae</taxon>
        <taxon>Microcystis</taxon>
    </lineage>
</organism>
<dbReference type="SUPFAM" id="SSF88659">
    <property type="entry name" value="Sigma3 and sigma4 domains of RNA polymerase sigma factors"/>
    <property type="match status" value="1"/>
</dbReference>
<proteinExistence type="predicted"/>
<dbReference type="InterPro" id="IPR025246">
    <property type="entry name" value="IS30-like_HTH"/>
</dbReference>
<dbReference type="Proteomes" id="UP000321223">
    <property type="component" value="Unassembled WGS sequence"/>
</dbReference>
<comment type="caution">
    <text evidence="2">The sequence shown here is derived from an EMBL/GenBank/DDBJ whole genome shotgun (WGS) entry which is preliminary data.</text>
</comment>
<reference evidence="2 3" key="1">
    <citation type="journal article" date="2019" name="Appl. Environ. Microbiol.">
        <title>Co-occurrence of broad and narrow host-range viruses infecting the toxic bloom-forming cyanobacterium Microcystis aeruginosa.</title>
        <authorList>
            <person name="Morimoto D."/>
            <person name="Tominaga K."/>
            <person name="Nishimura Y."/>
            <person name="Yoshida N."/>
            <person name="Kimura S."/>
            <person name="Sako Y."/>
            <person name="Yoshida T."/>
        </authorList>
    </citation>
    <scope>NUCLEOTIDE SEQUENCE [LARGE SCALE GENOMIC DNA]</scope>
    <source>
        <strain evidence="2 3">11-30S32</strain>
    </source>
</reference>
<dbReference type="EMBL" id="BHVU01000136">
    <property type="protein sequence ID" value="GCA93793.1"/>
    <property type="molecule type" value="Genomic_DNA"/>
</dbReference>
<gene>
    <name evidence="2" type="ORF">MAE30S32_24450</name>
</gene>
<evidence type="ECO:0000259" key="1">
    <source>
        <dbReference type="Pfam" id="PF13936"/>
    </source>
</evidence>
<feature type="domain" description="Transposase IS30-like HTH" evidence="1">
    <location>
        <begin position="297"/>
        <end position="332"/>
    </location>
</feature>
<dbReference type="Gene3D" id="1.20.140.160">
    <property type="match status" value="1"/>
</dbReference>
<dbReference type="Pfam" id="PF13936">
    <property type="entry name" value="HTH_38"/>
    <property type="match status" value="1"/>
</dbReference>
<protein>
    <submittedName>
        <fullName evidence="2">Helix-turn-helix domain containing protein</fullName>
    </submittedName>
</protein>
<name>A0A510PK25_MICAE</name>
<evidence type="ECO:0000313" key="3">
    <source>
        <dbReference type="Proteomes" id="UP000321223"/>
    </source>
</evidence>
<evidence type="ECO:0000313" key="2">
    <source>
        <dbReference type="EMBL" id="GCA93793.1"/>
    </source>
</evidence>
<dbReference type="InterPro" id="IPR013324">
    <property type="entry name" value="RNA_pol_sigma_r3/r4-like"/>
</dbReference>
<dbReference type="AlphaFoldDB" id="A0A510PK25"/>